<reference evidence="1 2" key="1">
    <citation type="submission" date="2019-09" db="EMBL/GenBank/DDBJ databases">
        <title>The hologenome of the rock-dwelling lichen Lasallia pustulata.</title>
        <authorList>
            <person name="Greshake Tzovaras B."/>
            <person name="Segers F."/>
            <person name="Bicker A."/>
            <person name="Dal Grande F."/>
            <person name="Otte J."/>
            <person name="Hankeln T."/>
            <person name="Schmitt I."/>
            <person name="Ebersberger I."/>
        </authorList>
    </citation>
    <scope>NUCLEOTIDE SEQUENCE [LARGE SCALE GENOMIC DNA]</scope>
    <source>
        <strain evidence="1">A1-1</strain>
    </source>
</reference>
<name>A0A5M8PRM3_9LECA</name>
<dbReference type="EMBL" id="VXIT01000007">
    <property type="protein sequence ID" value="KAA6411241.1"/>
    <property type="molecule type" value="Genomic_DNA"/>
</dbReference>
<proteinExistence type="predicted"/>
<comment type="caution">
    <text evidence="1">The sequence shown here is derived from an EMBL/GenBank/DDBJ whole genome shotgun (WGS) entry which is preliminary data.</text>
</comment>
<protein>
    <submittedName>
        <fullName evidence="1">Uncharacterized protein</fullName>
    </submittedName>
</protein>
<evidence type="ECO:0000313" key="2">
    <source>
        <dbReference type="Proteomes" id="UP000324767"/>
    </source>
</evidence>
<dbReference type="Proteomes" id="UP000324767">
    <property type="component" value="Unassembled WGS sequence"/>
</dbReference>
<gene>
    <name evidence="1" type="ORF">FRX48_04521</name>
</gene>
<sequence length="134" mass="14317">MAVAPAHQSRGLASGLLEHIVRGAPTGNAIAVSTPIDTIAITDANANTTTDTTTNTTTNTATVNTGNRNSEVAINDEDEVQPPGRVKLTLSTARAFNEELCLRPGFRTMRTIRVEPGVYRSEMGFEIADMEMVV</sequence>
<dbReference type="AlphaFoldDB" id="A0A5M8PRM3"/>
<accession>A0A5M8PRM3</accession>
<organism evidence="1 2">
    <name type="scientific">Lasallia pustulata</name>
    <dbReference type="NCBI Taxonomy" id="136370"/>
    <lineage>
        <taxon>Eukaryota</taxon>
        <taxon>Fungi</taxon>
        <taxon>Dikarya</taxon>
        <taxon>Ascomycota</taxon>
        <taxon>Pezizomycotina</taxon>
        <taxon>Lecanoromycetes</taxon>
        <taxon>OSLEUM clade</taxon>
        <taxon>Umbilicariomycetidae</taxon>
        <taxon>Umbilicariales</taxon>
        <taxon>Umbilicariaceae</taxon>
        <taxon>Lasallia</taxon>
    </lineage>
</organism>
<evidence type="ECO:0000313" key="1">
    <source>
        <dbReference type="EMBL" id="KAA6411241.1"/>
    </source>
</evidence>
<dbReference type="OrthoDB" id="3794209at2759"/>